<evidence type="ECO:0000256" key="1">
    <source>
        <dbReference type="SAM" id="Phobius"/>
    </source>
</evidence>
<keyword evidence="1" id="KW-1133">Transmembrane helix</keyword>
<keyword evidence="1" id="KW-0812">Transmembrane</keyword>
<organism evidence="2 3">
    <name type="scientific">Agrobacterium tomkonis CFBP 6623</name>
    <dbReference type="NCBI Taxonomy" id="1183432"/>
    <lineage>
        <taxon>Bacteria</taxon>
        <taxon>Pseudomonadati</taxon>
        <taxon>Pseudomonadota</taxon>
        <taxon>Alphaproteobacteria</taxon>
        <taxon>Hyphomicrobiales</taxon>
        <taxon>Rhizobiaceae</taxon>
        <taxon>Rhizobium/Agrobacterium group</taxon>
        <taxon>Agrobacterium</taxon>
        <taxon>Agrobacterium tumefaciens complex</taxon>
    </lineage>
</organism>
<accession>A0A1S7S2J2</accession>
<dbReference type="Proteomes" id="UP000191988">
    <property type="component" value="Unassembled WGS sequence"/>
</dbReference>
<keyword evidence="1" id="KW-0472">Membrane</keyword>
<protein>
    <submittedName>
        <fullName evidence="2">Uncharacterized protein</fullName>
    </submittedName>
</protein>
<sequence length="228" mass="25205">MQTDAPPTYSFTTQVAIPYQSSPRFTMVTTAYAIDAKGLLVRRGQSVSLIPWTSIRFLHIYVTSGVGSTGFPVYSARLRMLFASREISSLHWQGETGTDQSADYVRFMEELIPFAVARNPRLRLRYGGDPMLEAAIPGVLALVSMPFLLIPFLIFKPLGALLSGLKFSGLNKFGAKPVVAAIIAGLGVVLNMLPWSTGKQFKADDLPTAELHPKYRQRQQIAISELRR</sequence>
<gene>
    <name evidence="2" type="ORF">AGR3A_Lc180110</name>
</gene>
<name>A0A1S7S2J2_9HYPH</name>
<reference evidence="3" key="1">
    <citation type="submission" date="2016-01" db="EMBL/GenBank/DDBJ databases">
        <authorList>
            <person name="Regsiter A."/>
            <person name="william w."/>
        </authorList>
    </citation>
    <scope>NUCLEOTIDE SEQUENCE [LARGE SCALE GENOMIC DNA]</scope>
    <source>
        <strain evidence="3">CFBP 6623</strain>
    </source>
</reference>
<keyword evidence="3" id="KW-1185">Reference proteome</keyword>
<dbReference type="EMBL" id="FBWK01000054">
    <property type="protein sequence ID" value="CUX61494.1"/>
    <property type="molecule type" value="Genomic_DNA"/>
</dbReference>
<feature type="transmembrane region" description="Helical" evidence="1">
    <location>
        <begin position="174"/>
        <end position="193"/>
    </location>
</feature>
<dbReference type="AlphaFoldDB" id="A0A1S7S2J2"/>
<evidence type="ECO:0000313" key="3">
    <source>
        <dbReference type="Proteomes" id="UP000191988"/>
    </source>
</evidence>
<feature type="transmembrane region" description="Helical" evidence="1">
    <location>
        <begin position="131"/>
        <end position="154"/>
    </location>
</feature>
<evidence type="ECO:0000313" key="2">
    <source>
        <dbReference type="EMBL" id="CUX61494.1"/>
    </source>
</evidence>
<proteinExistence type="predicted"/>